<evidence type="ECO:0000313" key="2">
    <source>
        <dbReference type="EMBL" id="KAF2400251.1"/>
    </source>
</evidence>
<keyword evidence="1" id="KW-1133">Transmembrane helix</keyword>
<name>A0A6G1HWF9_9PEZI</name>
<protein>
    <submittedName>
        <fullName evidence="2">Uncharacterized protein</fullName>
    </submittedName>
</protein>
<proteinExistence type="predicted"/>
<evidence type="ECO:0000256" key="1">
    <source>
        <dbReference type="SAM" id="Phobius"/>
    </source>
</evidence>
<organism evidence="2 3">
    <name type="scientific">Trichodelitschia bisporula</name>
    <dbReference type="NCBI Taxonomy" id="703511"/>
    <lineage>
        <taxon>Eukaryota</taxon>
        <taxon>Fungi</taxon>
        <taxon>Dikarya</taxon>
        <taxon>Ascomycota</taxon>
        <taxon>Pezizomycotina</taxon>
        <taxon>Dothideomycetes</taxon>
        <taxon>Dothideomycetes incertae sedis</taxon>
        <taxon>Phaeotrichales</taxon>
        <taxon>Phaeotrichaceae</taxon>
        <taxon>Trichodelitschia</taxon>
    </lineage>
</organism>
<dbReference type="EMBL" id="ML996695">
    <property type="protein sequence ID" value="KAF2400251.1"/>
    <property type="molecule type" value="Genomic_DNA"/>
</dbReference>
<feature type="transmembrane region" description="Helical" evidence="1">
    <location>
        <begin position="88"/>
        <end position="116"/>
    </location>
</feature>
<sequence length="155" mass="17371">MEREEVILEHKALKILIYLSFFAPIVSFLITIWTVLCLVAICFLQPVRLCKKGPSFGQQVIKFLSSAHRSQLIFIYSSLETDAYSAPVLVVVLLFSPFVAIGVALAAWVAAVFWFYAGIIGDPTGSDTPKGYNDGKASVLGVRSWWERWLERALR</sequence>
<feature type="transmembrane region" description="Helical" evidence="1">
    <location>
        <begin position="15"/>
        <end position="44"/>
    </location>
</feature>
<accession>A0A6G1HWF9</accession>
<keyword evidence="3" id="KW-1185">Reference proteome</keyword>
<dbReference type="Proteomes" id="UP000799640">
    <property type="component" value="Unassembled WGS sequence"/>
</dbReference>
<dbReference type="OrthoDB" id="5420214at2759"/>
<gene>
    <name evidence="2" type="ORF">EJ06DRAFT_556594</name>
</gene>
<keyword evidence="1" id="KW-0812">Transmembrane</keyword>
<dbReference type="AlphaFoldDB" id="A0A6G1HWF9"/>
<evidence type="ECO:0000313" key="3">
    <source>
        <dbReference type="Proteomes" id="UP000799640"/>
    </source>
</evidence>
<keyword evidence="1" id="KW-0472">Membrane</keyword>
<reference evidence="2" key="1">
    <citation type="journal article" date="2020" name="Stud. Mycol.">
        <title>101 Dothideomycetes genomes: a test case for predicting lifestyles and emergence of pathogens.</title>
        <authorList>
            <person name="Haridas S."/>
            <person name="Albert R."/>
            <person name="Binder M."/>
            <person name="Bloem J."/>
            <person name="Labutti K."/>
            <person name="Salamov A."/>
            <person name="Andreopoulos B."/>
            <person name="Baker S."/>
            <person name="Barry K."/>
            <person name="Bills G."/>
            <person name="Bluhm B."/>
            <person name="Cannon C."/>
            <person name="Castanera R."/>
            <person name="Culley D."/>
            <person name="Daum C."/>
            <person name="Ezra D."/>
            <person name="Gonzalez J."/>
            <person name="Henrissat B."/>
            <person name="Kuo A."/>
            <person name="Liang C."/>
            <person name="Lipzen A."/>
            <person name="Lutzoni F."/>
            <person name="Magnuson J."/>
            <person name="Mondo S."/>
            <person name="Nolan M."/>
            <person name="Ohm R."/>
            <person name="Pangilinan J."/>
            <person name="Park H.-J."/>
            <person name="Ramirez L."/>
            <person name="Alfaro M."/>
            <person name="Sun H."/>
            <person name="Tritt A."/>
            <person name="Yoshinaga Y."/>
            <person name="Zwiers L.-H."/>
            <person name="Turgeon B."/>
            <person name="Goodwin S."/>
            <person name="Spatafora J."/>
            <person name="Crous P."/>
            <person name="Grigoriev I."/>
        </authorList>
    </citation>
    <scope>NUCLEOTIDE SEQUENCE</scope>
    <source>
        <strain evidence="2">CBS 262.69</strain>
    </source>
</reference>